<sequence length="408" mass="45406">MSAKLGKDSVLVLHELAMRAESEEEYVVGRTDVGVFVAIPRVGWEALELIRAGHTIRSAESLLAERYGEPVDVQSFVEELTDEYPFVYRIDGRIVHDRASGREPFARLPGRCGRLLFHTPAAFAVYAIAAAFVPAAYVWRPSLLPRTDDFFATSSPAWNVLAAIALCWLLLALHETAHLLAARSLGVRCRFGVGHRLLFPVALTDMSGIVLVPHRLRYAAYLAGMFTDVALLAAGTALLVLHDAGALPLGETGNRIVRMAAFHLLQLLLFQFLFFMKTDLYYVFTTFCRCDRLLEHTRLRIAVLFRRRDDRLRESWANVPAREKTIIAGYVWFYVIGVAAALAWVGLVQLPIALRFILDTARSLEGFPLLSAHAAVRVMLLAACLLPFSVLIGSWCRSIVRRKGGDAT</sequence>
<name>A0A2V5KUU5_9BACL</name>
<evidence type="ECO:0000313" key="2">
    <source>
        <dbReference type="EMBL" id="PYI55767.1"/>
    </source>
</evidence>
<comment type="caution">
    <text evidence="2">The sequence shown here is derived from an EMBL/GenBank/DDBJ whole genome shotgun (WGS) entry which is preliminary data.</text>
</comment>
<dbReference type="OrthoDB" id="140324at2"/>
<dbReference type="RefSeq" id="WP_110839568.1">
    <property type="nucleotide sequence ID" value="NZ_QJVJ01000003.1"/>
</dbReference>
<protein>
    <submittedName>
        <fullName evidence="2">Uncharacterized protein</fullName>
    </submittedName>
</protein>
<dbReference type="Proteomes" id="UP000247476">
    <property type="component" value="Unassembled WGS sequence"/>
</dbReference>
<dbReference type="EMBL" id="QJVJ01000003">
    <property type="protein sequence ID" value="PYI55767.1"/>
    <property type="molecule type" value="Genomic_DNA"/>
</dbReference>
<keyword evidence="1" id="KW-0472">Membrane</keyword>
<feature type="transmembrane region" description="Helical" evidence="1">
    <location>
        <begin position="374"/>
        <end position="396"/>
    </location>
</feature>
<accession>A0A2V5KUU5</accession>
<keyword evidence="1" id="KW-1133">Transmembrane helix</keyword>
<feature type="transmembrane region" description="Helical" evidence="1">
    <location>
        <begin position="256"/>
        <end position="275"/>
    </location>
</feature>
<dbReference type="AlphaFoldDB" id="A0A2V5KUU5"/>
<feature type="transmembrane region" description="Helical" evidence="1">
    <location>
        <begin position="157"/>
        <end position="181"/>
    </location>
</feature>
<feature type="transmembrane region" description="Helical" evidence="1">
    <location>
        <begin position="331"/>
        <end position="354"/>
    </location>
</feature>
<gene>
    <name evidence="2" type="ORF">DLM86_08595</name>
</gene>
<organism evidence="2 3">
    <name type="scientific">Paenibacillus flagellatus</name>
    <dbReference type="NCBI Taxonomy" id="2211139"/>
    <lineage>
        <taxon>Bacteria</taxon>
        <taxon>Bacillati</taxon>
        <taxon>Bacillota</taxon>
        <taxon>Bacilli</taxon>
        <taxon>Bacillales</taxon>
        <taxon>Paenibacillaceae</taxon>
        <taxon>Paenibacillus</taxon>
    </lineage>
</organism>
<proteinExistence type="predicted"/>
<reference evidence="2 3" key="1">
    <citation type="submission" date="2018-05" db="EMBL/GenBank/DDBJ databases">
        <title>Paenibacillus flagellatus sp. nov., isolated from selenium mineral soil.</title>
        <authorList>
            <person name="Dai X."/>
        </authorList>
    </citation>
    <scope>NUCLEOTIDE SEQUENCE [LARGE SCALE GENOMIC DNA]</scope>
    <source>
        <strain evidence="2 3">DXL2</strain>
    </source>
</reference>
<keyword evidence="1" id="KW-0812">Transmembrane</keyword>
<evidence type="ECO:0000313" key="3">
    <source>
        <dbReference type="Proteomes" id="UP000247476"/>
    </source>
</evidence>
<evidence type="ECO:0000256" key="1">
    <source>
        <dbReference type="SAM" id="Phobius"/>
    </source>
</evidence>
<keyword evidence="3" id="KW-1185">Reference proteome</keyword>
<feature type="transmembrane region" description="Helical" evidence="1">
    <location>
        <begin position="115"/>
        <end position="137"/>
    </location>
</feature>
<feature type="transmembrane region" description="Helical" evidence="1">
    <location>
        <begin position="218"/>
        <end position="241"/>
    </location>
</feature>